<evidence type="ECO:0000313" key="8">
    <source>
        <dbReference type="Proteomes" id="UP000316008"/>
    </source>
</evidence>
<dbReference type="GO" id="GO:0008483">
    <property type="term" value="F:transaminase activity"/>
    <property type="evidence" value="ECO:0007669"/>
    <property type="project" value="UniProtKB-KW"/>
</dbReference>
<sequence>MNTKNELSTPRVSKLAEHIIGSEIIKLAAEVNEKIKQGEKVYNLTIGDFNPKVFPIPIELKQFIQEAYEDDQTNYPAADGMLELRQAVSQLLSKRGDLEYATDEIVITGGARPAIYAIFKAIVDPGDAVIFPVPSWNNNHYTYLNNARPILIETSPENNFMPRAEEIAPFLPEASLLALCSPLNPTGTVFSKEDLEQICDLVLAENNKRTLSGMKPLYVMYDQIYWPLTHGSIEHYNPVSLRPEMREYTLFVDGISKSLAATGVRVGWTMGPKFVINKIKSILTHVGAWAPKAEQVATANYLNELSQYDKYLNHIKSEINARLVGFYNGIQSLKSAGHRIDAIAPEAAIYLTVQFALHGLKTESGKVLETTQDVTKYILDEAKVAIVPFYAFGSSDDSNWYRLSVGTCKLEDVDGVISNLKAALEKLK</sequence>
<dbReference type="AlphaFoldDB" id="A0A556MYT1"/>
<evidence type="ECO:0000256" key="1">
    <source>
        <dbReference type="ARBA" id="ARBA00001933"/>
    </source>
</evidence>
<name>A0A556MYT1_9FLAO</name>
<dbReference type="InterPro" id="IPR015424">
    <property type="entry name" value="PyrdxlP-dep_Trfase"/>
</dbReference>
<gene>
    <name evidence="7" type="ORF">FO442_10480</name>
</gene>
<reference evidence="7 8" key="1">
    <citation type="submission" date="2019-07" db="EMBL/GenBank/DDBJ databases">
        <authorList>
            <person name="Huq M.A."/>
        </authorList>
    </citation>
    <scope>NUCLEOTIDE SEQUENCE [LARGE SCALE GENOMIC DNA]</scope>
    <source>
        <strain evidence="7 8">MAH-3</strain>
    </source>
</reference>
<dbReference type="Pfam" id="PF00155">
    <property type="entry name" value="Aminotran_1_2"/>
    <property type="match status" value="1"/>
</dbReference>
<evidence type="ECO:0000256" key="3">
    <source>
        <dbReference type="ARBA" id="ARBA00022576"/>
    </source>
</evidence>
<dbReference type="SUPFAM" id="SSF53383">
    <property type="entry name" value="PLP-dependent transferases"/>
    <property type="match status" value="1"/>
</dbReference>
<evidence type="ECO:0000256" key="2">
    <source>
        <dbReference type="ARBA" id="ARBA00007441"/>
    </source>
</evidence>
<dbReference type="GO" id="GO:0006520">
    <property type="term" value="P:amino acid metabolic process"/>
    <property type="evidence" value="ECO:0007669"/>
    <property type="project" value="InterPro"/>
</dbReference>
<accession>A0A556MYT1</accession>
<dbReference type="RefSeq" id="WP_144333205.1">
    <property type="nucleotide sequence ID" value="NZ_VLPL01000004.1"/>
</dbReference>
<comment type="caution">
    <text evidence="7">The sequence shown here is derived from an EMBL/GenBank/DDBJ whole genome shotgun (WGS) entry which is preliminary data.</text>
</comment>
<dbReference type="PANTHER" id="PTHR46383:SF1">
    <property type="entry name" value="ASPARTATE AMINOTRANSFERASE"/>
    <property type="match status" value="1"/>
</dbReference>
<evidence type="ECO:0000256" key="5">
    <source>
        <dbReference type="ARBA" id="ARBA00022898"/>
    </source>
</evidence>
<keyword evidence="4 7" id="KW-0808">Transferase</keyword>
<organism evidence="7 8">
    <name type="scientific">Fluviicola chungangensis</name>
    <dbReference type="NCBI Taxonomy" id="2597671"/>
    <lineage>
        <taxon>Bacteria</taxon>
        <taxon>Pseudomonadati</taxon>
        <taxon>Bacteroidota</taxon>
        <taxon>Flavobacteriia</taxon>
        <taxon>Flavobacteriales</taxon>
        <taxon>Crocinitomicaceae</taxon>
        <taxon>Fluviicola</taxon>
    </lineage>
</organism>
<dbReference type="CDD" id="cd00609">
    <property type="entry name" value="AAT_like"/>
    <property type="match status" value="1"/>
</dbReference>
<dbReference type="InterPro" id="IPR050596">
    <property type="entry name" value="AspAT/PAT-like"/>
</dbReference>
<dbReference type="InterPro" id="IPR015421">
    <property type="entry name" value="PyrdxlP-dep_Trfase_major"/>
</dbReference>
<dbReference type="Gene3D" id="3.90.1150.10">
    <property type="entry name" value="Aspartate Aminotransferase, domain 1"/>
    <property type="match status" value="1"/>
</dbReference>
<proteinExistence type="inferred from homology"/>
<keyword evidence="5" id="KW-0663">Pyridoxal phosphate</keyword>
<evidence type="ECO:0000313" key="7">
    <source>
        <dbReference type="EMBL" id="TSJ45013.1"/>
    </source>
</evidence>
<evidence type="ECO:0000259" key="6">
    <source>
        <dbReference type="Pfam" id="PF00155"/>
    </source>
</evidence>
<dbReference type="OrthoDB" id="9813612at2"/>
<dbReference type="GO" id="GO:0030170">
    <property type="term" value="F:pyridoxal phosphate binding"/>
    <property type="evidence" value="ECO:0007669"/>
    <property type="project" value="InterPro"/>
</dbReference>
<dbReference type="PANTHER" id="PTHR46383">
    <property type="entry name" value="ASPARTATE AMINOTRANSFERASE"/>
    <property type="match status" value="1"/>
</dbReference>
<feature type="domain" description="Aminotransferase class I/classII large" evidence="6">
    <location>
        <begin position="40"/>
        <end position="418"/>
    </location>
</feature>
<dbReference type="EMBL" id="VLPL01000004">
    <property type="protein sequence ID" value="TSJ45013.1"/>
    <property type="molecule type" value="Genomic_DNA"/>
</dbReference>
<dbReference type="InterPro" id="IPR015422">
    <property type="entry name" value="PyrdxlP-dep_Trfase_small"/>
</dbReference>
<comment type="cofactor">
    <cofactor evidence="1">
        <name>pyridoxal 5'-phosphate</name>
        <dbReference type="ChEBI" id="CHEBI:597326"/>
    </cofactor>
</comment>
<keyword evidence="8" id="KW-1185">Reference proteome</keyword>
<keyword evidence="3 7" id="KW-0032">Aminotransferase</keyword>
<dbReference type="Proteomes" id="UP000316008">
    <property type="component" value="Unassembled WGS sequence"/>
</dbReference>
<dbReference type="InterPro" id="IPR004839">
    <property type="entry name" value="Aminotransferase_I/II_large"/>
</dbReference>
<comment type="similarity">
    <text evidence="2">Belongs to the class-I pyridoxal-phosphate-dependent aminotransferase family.</text>
</comment>
<evidence type="ECO:0000256" key="4">
    <source>
        <dbReference type="ARBA" id="ARBA00022679"/>
    </source>
</evidence>
<dbReference type="Gene3D" id="3.40.640.10">
    <property type="entry name" value="Type I PLP-dependent aspartate aminotransferase-like (Major domain)"/>
    <property type="match status" value="1"/>
</dbReference>
<protein>
    <submittedName>
        <fullName evidence="7">Aminotransferase class I/II-fold pyridoxal phosphate-dependent enzyme</fullName>
    </submittedName>
</protein>